<accession>A0A818T465</accession>
<dbReference type="Proteomes" id="UP000663872">
    <property type="component" value="Unassembled WGS sequence"/>
</dbReference>
<evidence type="ECO:0000313" key="4">
    <source>
        <dbReference type="Proteomes" id="UP000663872"/>
    </source>
</evidence>
<dbReference type="InterPro" id="IPR005123">
    <property type="entry name" value="Oxoglu/Fe-dep_dioxygenase_dom"/>
</dbReference>
<sequence>MNKIPVVDISQLLVESSFNEESKLDVSRAIRHACETVGFFQIVGHGIDPQIFDSLIEEVRRFFNQTSEEKQEYAVNKWNSKNKNVYRGYFPSAINGKEGLDLSSPYLDPEHERVKSGDSLHEVNLWSLKGILTEYWDHMWRIGVELMRAVARAFDLDPSYFDTLLDDRSSGGAGSLSTLRFNFYPKQDNSVIVSVDSNSSQALSCEEHCDGSIFTLLYQYKTGGLQVEIPDGTWFDVPVTSYGPVVNSGRCLERWTNGLLKSVNHRVKFLKEERISIPFFLEACYSTPIAVLPTIVEPLKYEPIMYGQYIIESNKQFKEYQRDKDKLI</sequence>
<dbReference type="GO" id="GO:0016491">
    <property type="term" value="F:oxidoreductase activity"/>
    <property type="evidence" value="ECO:0007669"/>
    <property type="project" value="UniProtKB-KW"/>
</dbReference>
<dbReference type="GO" id="GO:0046872">
    <property type="term" value="F:metal ion binding"/>
    <property type="evidence" value="ECO:0007669"/>
    <property type="project" value="UniProtKB-KW"/>
</dbReference>
<dbReference type="SUPFAM" id="SSF51197">
    <property type="entry name" value="Clavaminate synthase-like"/>
    <property type="match status" value="1"/>
</dbReference>
<dbReference type="PANTHER" id="PTHR47990">
    <property type="entry name" value="2-OXOGLUTARATE (2OG) AND FE(II)-DEPENDENT OXYGENASE SUPERFAMILY PROTEIN-RELATED"/>
    <property type="match status" value="1"/>
</dbReference>
<dbReference type="EMBL" id="CAJNYT010004683">
    <property type="protein sequence ID" value="CAF3679726.1"/>
    <property type="molecule type" value="Genomic_DNA"/>
</dbReference>
<dbReference type="InterPro" id="IPR026992">
    <property type="entry name" value="DIOX_N"/>
</dbReference>
<dbReference type="Gene3D" id="2.60.120.330">
    <property type="entry name" value="B-lactam Antibiotic, Isopenicillin N Synthase, Chain"/>
    <property type="match status" value="1"/>
</dbReference>
<dbReference type="PRINTS" id="PR00682">
    <property type="entry name" value="IPNSYNTHASE"/>
</dbReference>
<organism evidence="3 4">
    <name type="scientific">Rotaria socialis</name>
    <dbReference type="NCBI Taxonomy" id="392032"/>
    <lineage>
        <taxon>Eukaryota</taxon>
        <taxon>Metazoa</taxon>
        <taxon>Spiralia</taxon>
        <taxon>Gnathifera</taxon>
        <taxon>Rotifera</taxon>
        <taxon>Eurotatoria</taxon>
        <taxon>Bdelloidea</taxon>
        <taxon>Philodinida</taxon>
        <taxon>Philodinidae</taxon>
        <taxon>Rotaria</taxon>
    </lineage>
</organism>
<gene>
    <name evidence="3" type="ORF">GRG538_LOCUS26932</name>
</gene>
<reference evidence="3" key="1">
    <citation type="submission" date="2021-02" db="EMBL/GenBank/DDBJ databases">
        <authorList>
            <person name="Nowell W R."/>
        </authorList>
    </citation>
    <scope>NUCLEOTIDE SEQUENCE</scope>
</reference>
<comment type="similarity">
    <text evidence="1">Belongs to the iron/ascorbate-dependent oxidoreductase family.</text>
</comment>
<comment type="caution">
    <text evidence="3">The sequence shown here is derived from an EMBL/GenBank/DDBJ whole genome shotgun (WGS) entry which is preliminary data.</text>
</comment>
<proteinExistence type="inferred from homology"/>
<dbReference type="InterPro" id="IPR027443">
    <property type="entry name" value="IPNS-like_sf"/>
</dbReference>
<evidence type="ECO:0000256" key="1">
    <source>
        <dbReference type="RuleBase" id="RU003682"/>
    </source>
</evidence>
<evidence type="ECO:0000313" key="3">
    <source>
        <dbReference type="EMBL" id="CAF3679726.1"/>
    </source>
</evidence>
<dbReference type="Pfam" id="PF14226">
    <property type="entry name" value="DIOX_N"/>
    <property type="match status" value="1"/>
</dbReference>
<dbReference type="InterPro" id="IPR050231">
    <property type="entry name" value="Iron_ascorbate_oxido_reductase"/>
</dbReference>
<dbReference type="AlphaFoldDB" id="A0A818T465"/>
<keyword evidence="1" id="KW-0479">Metal-binding</keyword>
<keyword evidence="1" id="KW-0408">Iron</keyword>
<dbReference type="PROSITE" id="PS51471">
    <property type="entry name" value="FE2OG_OXY"/>
    <property type="match status" value="1"/>
</dbReference>
<feature type="domain" description="Fe2OG dioxygenase" evidence="2">
    <location>
        <begin position="174"/>
        <end position="283"/>
    </location>
</feature>
<dbReference type="InterPro" id="IPR044861">
    <property type="entry name" value="IPNS-like_FE2OG_OXY"/>
</dbReference>
<dbReference type="Pfam" id="PF03171">
    <property type="entry name" value="2OG-FeII_Oxy"/>
    <property type="match status" value="1"/>
</dbReference>
<keyword evidence="1" id="KW-0560">Oxidoreductase</keyword>
<name>A0A818T465_9BILA</name>
<evidence type="ECO:0000259" key="2">
    <source>
        <dbReference type="PROSITE" id="PS51471"/>
    </source>
</evidence>
<protein>
    <recommendedName>
        <fullName evidence="2">Fe2OG dioxygenase domain-containing protein</fullName>
    </recommendedName>
</protein>